<protein>
    <submittedName>
        <fullName evidence="2">Uncharacterized protein LOC142164561</fullName>
    </submittedName>
</protein>
<sequence>MKLPHAYKTISVIDVVDEVEDDVKVKMEEECLDHCLGNLRKVLKRCEETNLVLNWKKCHLMVDEGIVLGHKNSKQGIEVYRAKNEIISKLPPPISNAKFEFYEKFLKAFEELKASLTTSPIIVTPDWSLPFELMCDAIGVAIGVVLGQ</sequence>
<gene>
    <name evidence="2" type="primary">LOC142164561</name>
</gene>
<reference evidence="2" key="2">
    <citation type="submission" date="2025-08" db="UniProtKB">
        <authorList>
            <consortium name="RefSeq"/>
        </authorList>
    </citation>
    <scope>IDENTIFICATION</scope>
    <source>
        <tissue evidence="2">Leaf</tissue>
    </source>
</reference>
<dbReference type="RefSeq" id="XP_075078489.1">
    <property type="nucleotide sequence ID" value="XM_075222388.1"/>
</dbReference>
<reference evidence="1" key="1">
    <citation type="journal article" date="2014" name="Nat. Commun.">
        <title>The tobacco genome sequence and its comparison with those of tomato and potato.</title>
        <authorList>
            <person name="Sierro N."/>
            <person name="Battey J.N."/>
            <person name="Ouadi S."/>
            <person name="Bakaher N."/>
            <person name="Bovet L."/>
            <person name="Willig A."/>
            <person name="Goepfert S."/>
            <person name="Peitsch M.C."/>
            <person name="Ivanov N.V."/>
        </authorList>
    </citation>
    <scope>NUCLEOTIDE SEQUENCE [LARGE SCALE GENOMIC DNA]</scope>
</reference>
<dbReference type="Proteomes" id="UP000790787">
    <property type="component" value="Chromosome 1"/>
</dbReference>
<keyword evidence="1" id="KW-1185">Reference proteome</keyword>
<name>A0AC58S0V3_TOBAC</name>
<accession>A0AC58S0V3</accession>
<proteinExistence type="predicted"/>
<evidence type="ECO:0000313" key="1">
    <source>
        <dbReference type="Proteomes" id="UP000790787"/>
    </source>
</evidence>
<evidence type="ECO:0000313" key="2">
    <source>
        <dbReference type="RefSeq" id="XP_075078489.1"/>
    </source>
</evidence>
<organism evidence="1 2">
    <name type="scientific">Nicotiana tabacum</name>
    <name type="common">Common tobacco</name>
    <dbReference type="NCBI Taxonomy" id="4097"/>
    <lineage>
        <taxon>Eukaryota</taxon>
        <taxon>Viridiplantae</taxon>
        <taxon>Streptophyta</taxon>
        <taxon>Embryophyta</taxon>
        <taxon>Tracheophyta</taxon>
        <taxon>Spermatophyta</taxon>
        <taxon>Magnoliopsida</taxon>
        <taxon>eudicotyledons</taxon>
        <taxon>Gunneridae</taxon>
        <taxon>Pentapetalae</taxon>
        <taxon>asterids</taxon>
        <taxon>lamiids</taxon>
        <taxon>Solanales</taxon>
        <taxon>Solanaceae</taxon>
        <taxon>Nicotianoideae</taxon>
        <taxon>Nicotianeae</taxon>
        <taxon>Nicotiana</taxon>
    </lineage>
</organism>